<dbReference type="SUPFAM" id="SSF52540">
    <property type="entry name" value="P-loop containing nucleoside triphosphate hydrolases"/>
    <property type="match status" value="1"/>
</dbReference>
<name>A0A2C6LBG4_9APIC</name>
<dbReference type="PANTHER" id="PTHR46161">
    <property type="entry name" value="NUCLEOSIDE DIPHOSPHATE KINASE"/>
    <property type="match status" value="1"/>
</dbReference>
<feature type="domain" description="Nucleoside diphosphate kinase-like" evidence="8">
    <location>
        <begin position="283"/>
        <end position="422"/>
    </location>
</feature>
<evidence type="ECO:0000256" key="4">
    <source>
        <dbReference type="ARBA" id="ARBA00022777"/>
    </source>
</evidence>
<evidence type="ECO:0000256" key="5">
    <source>
        <dbReference type="ARBA" id="ARBA00022840"/>
    </source>
</evidence>
<dbReference type="Pfam" id="PF00406">
    <property type="entry name" value="ADK"/>
    <property type="match status" value="1"/>
</dbReference>
<gene>
    <name evidence="9" type="ORF">CSUI_001756</name>
</gene>
<dbReference type="Gene3D" id="3.30.70.141">
    <property type="entry name" value="Nucleoside diphosphate kinase-like domain"/>
    <property type="match status" value="3"/>
</dbReference>
<comment type="similarity">
    <text evidence="1 6 7">Belongs to the NDK family.</text>
</comment>
<keyword evidence="10" id="KW-1185">Reference proteome</keyword>
<sequence>MAVTHRGDGSLLIVLPDVVRAEKLPSVVDALLDQDFDIIREKEFCFTHEEAETFFQETPASQERSEFLDQVCSGYVRLQVIQHPKGRTAARLREFVGPESLEQAKEAEAAGNTNAGVCVLSQPLFSVDKCPVERTFALIKPDAVAAGVCQQIEDEILDAGLLIICRKHVQVTEATFQALLLSLVFHSLGSRSLIACPVAMVLEGRAAIRRWRLLCGPTDSNFARRVGKWTLRARFGTDSTRNAVVSSKRCAGCISVPKGHGSDCAERVEREAFIFFDNHDFDLERTFGIIKPEGMEDSVRCAILEEIRNNRLQIVSQKEVLLEKERVLDLYQVHKDKPYFNDLVQYMMSRPVMVLILMRVGAVRVWTDMVGKRSDMGAAPRKKSLRGRFATDKLRNVVHASDSAVSAEQSISFFFSEVPLYPVPTTDYTHDYIFCKRAAFGRQIEHTPPSQDGVTPTLQLLISKGLEEMCAVKPLGLDAISWLADWLERNSAKPEDAPRLAVEPPEHSKNRIITVEPGQQAPHIILDPPTNRPYTYVRLVGGPLSGKKTLAKKIAEETGYCSLSFNDLANKEIASKSAVGQLLEPLMRGNLTPPLTLQSKVWKRAFAAKEAVTRFVVADQIYTLEQAEYFDKELGPPEFTIVLDCPREVILSRAEMTSDDDVTDLEEQVNNSLDHVADIKAHYQRIGKVQVIDASASTSEIFQEIRHLFFPAVTYLFAHPGIDVNEITTKLQEGFGFKHVDVRSLLQESSRTNPSLYQTLASGATPAASIVCPLVIDKLKELRAAGQDHFLITEFPRTLKQMRFVEEKTR</sequence>
<dbReference type="PANTHER" id="PTHR46161:SF3">
    <property type="entry name" value="NUCLEOSIDE DIPHOSPHATE KINASE DDB_G0292928-RELATED"/>
    <property type="match status" value="1"/>
</dbReference>
<keyword evidence="2" id="KW-0808">Transferase</keyword>
<evidence type="ECO:0000256" key="6">
    <source>
        <dbReference type="PROSITE-ProRule" id="PRU00706"/>
    </source>
</evidence>
<feature type="domain" description="Nucleoside diphosphate kinase-like" evidence="8">
    <location>
        <begin position="132"/>
        <end position="280"/>
    </location>
</feature>
<evidence type="ECO:0000313" key="10">
    <source>
        <dbReference type="Proteomes" id="UP000221165"/>
    </source>
</evidence>
<dbReference type="GO" id="GO:0004550">
    <property type="term" value="F:nucleoside diphosphate kinase activity"/>
    <property type="evidence" value="ECO:0007669"/>
    <property type="project" value="InterPro"/>
</dbReference>
<evidence type="ECO:0000313" key="9">
    <source>
        <dbReference type="EMBL" id="PHJ24384.1"/>
    </source>
</evidence>
<dbReference type="VEuPathDB" id="ToxoDB:CSUI_001756"/>
<protein>
    <submittedName>
        <fullName evidence="9">Nucleoside diphosphate</fullName>
    </submittedName>
</protein>
<evidence type="ECO:0000256" key="7">
    <source>
        <dbReference type="RuleBase" id="RU004011"/>
    </source>
</evidence>
<proteinExistence type="inferred from homology"/>
<evidence type="ECO:0000256" key="1">
    <source>
        <dbReference type="ARBA" id="ARBA00008142"/>
    </source>
</evidence>
<organism evidence="9 10">
    <name type="scientific">Cystoisospora suis</name>
    <dbReference type="NCBI Taxonomy" id="483139"/>
    <lineage>
        <taxon>Eukaryota</taxon>
        <taxon>Sar</taxon>
        <taxon>Alveolata</taxon>
        <taxon>Apicomplexa</taxon>
        <taxon>Conoidasida</taxon>
        <taxon>Coccidia</taxon>
        <taxon>Eucoccidiorida</taxon>
        <taxon>Eimeriorina</taxon>
        <taxon>Sarcocystidae</taxon>
        <taxon>Cystoisospora</taxon>
    </lineage>
</organism>
<comment type="caution">
    <text evidence="9">The sequence shown here is derived from an EMBL/GenBank/DDBJ whole genome shotgun (WGS) entry which is preliminary data.</text>
</comment>
<dbReference type="Proteomes" id="UP000221165">
    <property type="component" value="Unassembled WGS sequence"/>
</dbReference>
<dbReference type="GO" id="GO:0006228">
    <property type="term" value="P:UTP biosynthetic process"/>
    <property type="evidence" value="ECO:0007669"/>
    <property type="project" value="InterPro"/>
</dbReference>
<dbReference type="SUPFAM" id="SSF54919">
    <property type="entry name" value="Nucleoside diphosphate kinase, NDK"/>
    <property type="match status" value="3"/>
</dbReference>
<comment type="caution">
    <text evidence="6">Lacks conserved residue(s) required for the propagation of feature annotation.</text>
</comment>
<dbReference type="CDD" id="cd22970">
    <property type="entry name" value="DD_NDKH5-like"/>
    <property type="match status" value="1"/>
</dbReference>
<dbReference type="PRINTS" id="PR01243">
    <property type="entry name" value="NUCDPKINASE"/>
</dbReference>
<dbReference type="GO" id="GO:0005524">
    <property type="term" value="F:ATP binding"/>
    <property type="evidence" value="ECO:0007669"/>
    <property type="project" value="UniProtKB-KW"/>
</dbReference>
<dbReference type="InterPro" id="IPR027417">
    <property type="entry name" value="P-loop_NTPase"/>
</dbReference>
<dbReference type="InterPro" id="IPR036850">
    <property type="entry name" value="NDK-like_dom_sf"/>
</dbReference>
<dbReference type="Gene3D" id="3.40.50.300">
    <property type="entry name" value="P-loop containing nucleotide triphosphate hydrolases"/>
    <property type="match status" value="2"/>
</dbReference>
<dbReference type="OrthoDB" id="332806at2759"/>
<dbReference type="SMART" id="SM00562">
    <property type="entry name" value="NDK"/>
    <property type="match status" value="2"/>
</dbReference>
<keyword evidence="4" id="KW-0418">Kinase</keyword>
<dbReference type="PROSITE" id="PS51374">
    <property type="entry name" value="NDPK_LIKE"/>
    <property type="match status" value="2"/>
</dbReference>
<dbReference type="EMBL" id="MIGC01000705">
    <property type="protein sequence ID" value="PHJ24384.1"/>
    <property type="molecule type" value="Genomic_DNA"/>
</dbReference>
<evidence type="ECO:0000256" key="2">
    <source>
        <dbReference type="ARBA" id="ARBA00022679"/>
    </source>
</evidence>
<keyword evidence="5" id="KW-0067">ATP-binding</keyword>
<keyword evidence="3" id="KW-0547">Nucleotide-binding</keyword>
<dbReference type="RefSeq" id="XP_067926057.1">
    <property type="nucleotide sequence ID" value="XM_068061961.1"/>
</dbReference>
<dbReference type="InterPro" id="IPR001564">
    <property type="entry name" value="Nucleoside_diP_kinase"/>
</dbReference>
<dbReference type="GeneID" id="94425172"/>
<dbReference type="GO" id="GO:0006183">
    <property type="term" value="P:GTP biosynthetic process"/>
    <property type="evidence" value="ECO:0007669"/>
    <property type="project" value="InterPro"/>
</dbReference>
<accession>A0A2C6LBG4</accession>
<dbReference type="Pfam" id="PF00334">
    <property type="entry name" value="NDK"/>
    <property type="match status" value="3"/>
</dbReference>
<reference evidence="9 10" key="1">
    <citation type="journal article" date="2017" name="Int. J. Parasitol.">
        <title>The genome of the protozoan parasite Cystoisospora suis and a reverse vaccinology approach to identify vaccine candidates.</title>
        <authorList>
            <person name="Palmieri N."/>
            <person name="Shrestha A."/>
            <person name="Ruttkowski B."/>
            <person name="Beck T."/>
            <person name="Vogl C."/>
            <person name="Tomley F."/>
            <person name="Blake D.P."/>
            <person name="Joachim A."/>
        </authorList>
    </citation>
    <scope>NUCLEOTIDE SEQUENCE [LARGE SCALE GENOMIC DNA]</scope>
    <source>
        <strain evidence="9 10">Wien I</strain>
    </source>
</reference>
<dbReference type="AlphaFoldDB" id="A0A2C6LBG4"/>
<evidence type="ECO:0000259" key="8">
    <source>
        <dbReference type="SMART" id="SM00562"/>
    </source>
</evidence>
<dbReference type="GO" id="GO:0006241">
    <property type="term" value="P:CTP biosynthetic process"/>
    <property type="evidence" value="ECO:0007669"/>
    <property type="project" value="InterPro"/>
</dbReference>
<evidence type="ECO:0000256" key="3">
    <source>
        <dbReference type="ARBA" id="ARBA00022741"/>
    </source>
</evidence>
<dbReference type="InterPro" id="IPR034907">
    <property type="entry name" value="NDK-like_dom"/>
</dbReference>